<gene>
    <name evidence="1" type="ORF">FMM08_02515</name>
</gene>
<proteinExistence type="predicted"/>
<dbReference type="OrthoDB" id="3218510at2"/>
<name>A0A5C8ZKE0_9ACTN</name>
<dbReference type="AlphaFoldDB" id="A0A5C8ZKE0"/>
<dbReference type="InterPro" id="IPR045596">
    <property type="entry name" value="DUF6459"/>
</dbReference>
<organism evidence="1 2">
    <name type="scientific">Quadrisphaera setariae</name>
    <dbReference type="NCBI Taxonomy" id="2593304"/>
    <lineage>
        <taxon>Bacteria</taxon>
        <taxon>Bacillati</taxon>
        <taxon>Actinomycetota</taxon>
        <taxon>Actinomycetes</taxon>
        <taxon>Kineosporiales</taxon>
        <taxon>Kineosporiaceae</taxon>
        <taxon>Quadrisphaera</taxon>
    </lineage>
</organism>
<protein>
    <submittedName>
        <fullName evidence="1">Uncharacterized protein</fullName>
    </submittedName>
</protein>
<sequence length="188" mass="19882">MSTSSAATPLTDDLAVPAAPLPALRVVPAPRSEPKALGAPVERRRPPVIALQGVLPLVLDGRLPRGVDPAVAPRPTASSSLPDPEPLCAGLVVAAVEVLAGTRPAAQLLRWLTADVYAGLQQRAALAQRVRGRRRHTRAVVRRVLVSCPRDDVVEAAVVVRDGERVRAAALRLEGVDGRWRVTALQIG</sequence>
<accession>A0A5C8ZKE0</accession>
<dbReference type="Proteomes" id="UP000321234">
    <property type="component" value="Unassembled WGS sequence"/>
</dbReference>
<evidence type="ECO:0000313" key="1">
    <source>
        <dbReference type="EMBL" id="TXR58094.1"/>
    </source>
</evidence>
<evidence type="ECO:0000313" key="2">
    <source>
        <dbReference type="Proteomes" id="UP000321234"/>
    </source>
</evidence>
<comment type="caution">
    <text evidence="1">The sequence shown here is derived from an EMBL/GenBank/DDBJ whole genome shotgun (WGS) entry which is preliminary data.</text>
</comment>
<dbReference type="Pfam" id="PF20060">
    <property type="entry name" value="DUF6459"/>
    <property type="match status" value="1"/>
</dbReference>
<reference evidence="1 2" key="1">
    <citation type="submission" date="2019-07" db="EMBL/GenBank/DDBJ databases">
        <title>Quadrisphaera sp. strain DD2A genome sequencing and assembly.</title>
        <authorList>
            <person name="Kim I."/>
        </authorList>
    </citation>
    <scope>NUCLEOTIDE SEQUENCE [LARGE SCALE GENOMIC DNA]</scope>
    <source>
        <strain evidence="1 2">DD2A</strain>
    </source>
</reference>
<dbReference type="RefSeq" id="WP_147924705.1">
    <property type="nucleotide sequence ID" value="NZ_VKAC01000001.1"/>
</dbReference>
<dbReference type="EMBL" id="VKAC01000001">
    <property type="protein sequence ID" value="TXR58094.1"/>
    <property type="molecule type" value="Genomic_DNA"/>
</dbReference>
<keyword evidence="2" id="KW-1185">Reference proteome</keyword>